<evidence type="ECO:0000256" key="9">
    <source>
        <dbReference type="NCBIfam" id="TIGR00152"/>
    </source>
</evidence>
<dbReference type="EC" id="2.7.1.24" evidence="8 9"/>
<evidence type="ECO:0000313" key="11">
    <source>
        <dbReference type="Proteomes" id="UP000223296"/>
    </source>
</evidence>
<dbReference type="GO" id="GO:0015937">
    <property type="term" value="P:coenzyme A biosynthetic process"/>
    <property type="evidence" value="ECO:0007669"/>
    <property type="project" value="UniProtKB-UniRule"/>
</dbReference>
<evidence type="ECO:0000256" key="4">
    <source>
        <dbReference type="ARBA" id="ARBA00022741"/>
    </source>
</evidence>
<keyword evidence="7 8" id="KW-0173">Coenzyme A biosynthesis</keyword>
<comment type="function">
    <text evidence="8">Catalyzes the phosphorylation of the 3'-hydroxyl group of dephosphocoenzyme A to form coenzyme A.</text>
</comment>
<evidence type="ECO:0000256" key="8">
    <source>
        <dbReference type="HAMAP-Rule" id="MF_00376"/>
    </source>
</evidence>
<gene>
    <name evidence="8" type="primary">coaE</name>
    <name evidence="10" type="ORF">N776_12285</name>
</gene>
<dbReference type="GO" id="GO:0004140">
    <property type="term" value="F:dephospho-CoA kinase activity"/>
    <property type="evidence" value="ECO:0007669"/>
    <property type="project" value="UniProtKB-UniRule"/>
</dbReference>
<dbReference type="PANTHER" id="PTHR10695:SF46">
    <property type="entry name" value="BIFUNCTIONAL COENZYME A SYNTHASE-RELATED"/>
    <property type="match status" value="1"/>
</dbReference>
<comment type="similarity">
    <text evidence="1 8">Belongs to the CoaE family.</text>
</comment>
<dbReference type="GO" id="GO:0005524">
    <property type="term" value="F:ATP binding"/>
    <property type="evidence" value="ECO:0007669"/>
    <property type="project" value="UniProtKB-UniRule"/>
</dbReference>
<dbReference type="HAMAP" id="MF_00376">
    <property type="entry name" value="Dephospho_CoA_kinase"/>
    <property type="match status" value="1"/>
</dbReference>
<keyword evidence="6 8" id="KW-0067">ATP-binding</keyword>
<protein>
    <recommendedName>
        <fullName evidence="8 9">Dephospho-CoA kinase</fullName>
        <ecNumber evidence="8 9">2.7.1.24</ecNumber>
    </recommendedName>
    <alternativeName>
        <fullName evidence="8">Dephosphocoenzyme A kinase</fullName>
    </alternativeName>
</protein>
<evidence type="ECO:0000313" key="10">
    <source>
        <dbReference type="EMBL" id="PHJ35813.1"/>
    </source>
</evidence>
<comment type="subcellular location">
    <subcellularLocation>
        <location evidence="8">Cytoplasm</location>
    </subcellularLocation>
</comment>
<keyword evidence="3 8" id="KW-0808">Transferase</keyword>
<evidence type="ECO:0000256" key="3">
    <source>
        <dbReference type="ARBA" id="ARBA00022679"/>
    </source>
</evidence>
<dbReference type="PANTHER" id="PTHR10695">
    <property type="entry name" value="DEPHOSPHO-COA KINASE-RELATED"/>
    <property type="match status" value="1"/>
</dbReference>
<organism evidence="10 11">
    <name type="scientific">Neisseria gonorrhoeae 3502</name>
    <dbReference type="NCBI Taxonomy" id="1193404"/>
    <lineage>
        <taxon>Bacteria</taxon>
        <taxon>Pseudomonadati</taxon>
        <taxon>Pseudomonadota</taxon>
        <taxon>Betaproteobacteria</taxon>
        <taxon>Neisseriales</taxon>
        <taxon>Neisseriaceae</taxon>
        <taxon>Neisseria</taxon>
    </lineage>
</organism>
<evidence type="ECO:0000256" key="6">
    <source>
        <dbReference type="ARBA" id="ARBA00022840"/>
    </source>
</evidence>
<sequence>MAGGQLVADPSGEMTAWVGLTGGIGSGKSAAAQYFADLGVPRIDADAAAHSLTASDGIALPEIRRLFGDTVFDTQGLLRRDILRKEIFASPSRKALLESVMLPLIFSEIKKQQETFTDAVYGIVEIPLLTEKRQFISLIRRVLTISAPLEKRIGRVMARSGLTRGEVADIISHQASESERLLLADDVLLNDGSLKSLREKTMLLHAFYSGIFASKPTQGKHNG</sequence>
<evidence type="ECO:0000256" key="5">
    <source>
        <dbReference type="ARBA" id="ARBA00022777"/>
    </source>
</evidence>
<dbReference type="GO" id="GO:0005737">
    <property type="term" value="C:cytoplasm"/>
    <property type="evidence" value="ECO:0007669"/>
    <property type="project" value="UniProtKB-SubCell"/>
</dbReference>
<evidence type="ECO:0000256" key="2">
    <source>
        <dbReference type="ARBA" id="ARBA00022490"/>
    </source>
</evidence>
<name>A0AA44U9S6_NEIGO</name>
<reference evidence="10 11" key="1">
    <citation type="submission" date="2013-08" db="EMBL/GenBank/DDBJ databases">
        <authorList>
            <person name="Trees D."/>
        </authorList>
    </citation>
    <scope>NUCLEOTIDE SEQUENCE [LARGE SCALE GENOMIC DNA]</scope>
    <source>
        <strain evidence="10 11">3502</strain>
    </source>
</reference>
<evidence type="ECO:0000256" key="7">
    <source>
        <dbReference type="ARBA" id="ARBA00022993"/>
    </source>
</evidence>
<accession>A0AA44U9S6</accession>
<keyword evidence="5 8" id="KW-0418">Kinase</keyword>
<dbReference type="SUPFAM" id="SSF52540">
    <property type="entry name" value="P-loop containing nucleoside triphosphate hydrolases"/>
    <property type="match status" value="1"/>
</dbReference>
<comment type="pathway">
    <text evidence="8">Cofactor biosynthesis; coenzyme A biosynthesis; CoA from (R)-pantothenate: step 5/5.</text>
</comment>
<feature type="binding site" evidence="8">
    <location>
        <begin position="25"/>
        <end position="30"/>
    </location>
    <ligand>
        <name>ATP</name>
        <dbReference type="ChEBI" id="CHEBI:30616"/>
    </ligand>
</feature>
<dbReference type="PROSITE" id="PS51219">
    <property type="entry name" value="DPCK"/>
    <property type="match status" value="1"/>
</dbReference>
<dbReference type="AlphaFoldDB" id="A0AA44U9S6"/>
<comment type="caution">
    <text evidence="10">The sequence shown here is derived from an EMBL/GenBank/DDBJ whole genome shotgun (WGS) entry which is preliminary data.</text>
</comment>
<dbReference type="InterPro" id="IPR001977">
    <property type="entry name" value="Depp_CoAkinase"/>
</dbReference>
<proteinExistence type="inferred from homology"/>
<keyword evidence="2 8" id="KW-0963">Cytoplasm</keyword>
<dbReference type="InterPro" id="IPR027417">
    <property type="entry name" value="P-loop_NTPase"/>
</dbReference>
<dbReference type="Gene3D" id="3.40.50.300">
    <property type="entry name" value="P-loop containing nucleotide triphosphate hydrolases"/>
    <property type="match status" value="1"/>
</dbReference>
<dbReference type="Proteomes" id="UP000223296">
    <property type="component" value="Unassembled WGS sequence"/>
</dbReference>
<dbReference type="Pfam" id="PF01121">
    <property type="entry name" value="CoaE"/>
    <property type="match status" value="1"/>
</dbReference>
<dbReference type="NCBIfam" id="TIGR00152">
    <property type="entry name" value="dephospho-CoA kinase"/>
    <property type="match status" value="1"/>
</dbReference>
<dbReference type="FunFam" id="3.40.50.300:FF:002756">
    <property type="entry name" value="Dephospho-CoA kinase"/>
    <property type="match status" value="1"/>
</dbReference>
<comment type="catalytic activity">
    <reaction evidence="8">
        <text>3'-dephospho-CoA + ATP = ADP + CoA + H(+)</text>
        <dbReference type="Rhea" id="RHEA:18245"/>
        <dbReference type="ChEBI" id="CHEBI:15378"/>
        <dbReference type="ChEBI" id="CHEBI:30616"/>
        <dbReference type="ChEBI" id="CHEBI:57287"/>
        <dbReference type="ChEBI" id="CHEBI:57328"/>
        <dbReference type="ChEBI" id="CHEBI:456216"/>
        <dbReference type="EC" id="2.7.1.24"/>
    </reaction>
</comment>
<dbReference type="CDD" id="cd02022">
    <property type="entry name" value="DPCK"/>
    <property type="match status" value="1"/>
</dbReference>
<dbReference type="EMBL" id="AVBE01000002">
    <property type="protein sequence ID" value="PHJ35813.1"/>
    <property type="molecule type" value="Genomic_DNA"/>
</dbReference>
<evidence type="ECO:0000256" key="1">
    <source>
        <dbReference type="ARBA" id="ARBA00009018"/>
    </source>
</evidence>
<keyword evidence="4 8" id="KW-0547">Nucleotide-binding</keyword>